<evidence type="ECO:0000313" key="2">
    <source>
        <dbReference type="WBParaSite" id="nRc.2.0.1.t26115-RA"/>
    </source>
</evidence>
<name>A0A915JIZ4_ROMCU</name>
<proteinExistence type="predicted"/>
<dbReference type="AlphaFoldDB" id="A0A915JIZ4"/>
<protein>
    <submittedName>
        <fullName evidence="2">Uncharacterized protein</fullName>
    </submittedName>
</protein>
<accession>A0A915JIZ4</accession>
<evidence type="ECO:0000313" key="1">
    <source>
        <dbReference type="Proteomes" id="UP000887565"/>
    </source>
</evidence>
<keyword evidence="1" id="KW-1185">Reference proteome</keyword>
<dbReference type="WBParaSite" id="nRc.2.0.1.t26115-RA">
    <property type="protein sequence ID" value="nRc.2.0.1.t26115-RA"/>
    <property type="gene ID" value="nRc.2.0.1.g26115"/>
</dbReference>
<organism evidence="1 2">
    <name type="scientific">Romanomermis culicivorax</name>
    <name type="common">Nematode worm</name>
    <dbReference type="NCBI Taxonomy" id="13658"/>
    <lineage>
        <taxon>Eukaryota</taxon>
        <taxon>Metazoa</taxon>
        <taxon>Ecdysozoa</taxon>
        <taxon>Nematoda</taxon>
        <taxon>Enoplea</taxon>
        <taxon>Dorylaimia</taxon>
        <taxon>Mermithida</taxon>
        <taxon>Mermithoidea</taxon>
        <taxon>Mermithidae</taxon>
        <taxon>Romanomermis</taxon>
    </lineage>
</organism>
<sequence length="131" mass="15352">MLLSSGEKQAMKLLLNEEANDLPSDFTKIIEDFYENEQNLEKIDLDQYIADYALYAIDKEEIHKVDKLDTQTRIKLNFLENTYALDEEYVKYNRLNAEDTIIINIGQEYVHSTQDFLTTNNKQDFARAQSS</sequence>
<dbReference type="Proteomes" id="UP000887565">
    <property type="component" value="Unplaced"/>
</dbReference>
<reference evidence="2" key="1">
    <citation type="submission" date="2022-11" db="UniProtKB">
        <authorList>
            <consortium name="WormBaseParasite"/>
        </authorList>
    </citation>
    <scope>IDENTIFICATION</scope>
</reference>